<keyword evidence="4" id="KW-1185">Reference proteome</keyword>
<accession>A0A3E1K6W0</accession>
<evidence type="ECO:0000259" key="2">
    <source>
        <dbReference type="PROSITE" id="PS50965"/>
    </source>
</evidence>
<feature type="domain" description="NERD" evidence="2">
    <location>
        <begin position="73"/>
        <end position="187"/>
    </location>
</feature>
<comment type="caution">
    <text evidence="3">The sequence shown here is derived from an EMBL/GenBank/DDBJ whole genome shotgun (WGS) entry which is preliminary data.</text>
</comment>
<dbReference type="AlphaFoldDB" id="A0A3E1K6W0"/>
<dbReference type="InterPro" id="IPR011528">
    <property type="entry name" value="NERD"/>
</dbReference>
<protein>
    <submittedName>
        <fullName evidence="3">NERD domain-containing protein</fullName>
    </submittedName>
</protein>
<dbReference type="Pfam" id="PF08378">
    <property type="entry name" value="NERD"/>
    <property type="match status" value="1"/>
</dbReference>
<evidence type="ECO:0000313" key="3">
    <source>
        <dbReference type="EMBL" id="RFF29414.1"/>
    </source>
</evidence>
<name>A0A3E1K6W0_9GAMM</name>
<feature type="transmembrane region" description="Helical" evidence="1">
    <location>
        <begin position="21"/>
        <end position="38"/>
    </location>
</feature>
<proteinExistence type="predicted"/>
<dbReference type="PROSITE" id="PS50965">
    <property type="entry name" value="NERD"/>
    <property type="match status" value="1"/>
</dbReference>
<dbReference type="Proteomes" id="UP000260351">
    <property type="component" value="Unassembled WGS sequence"/>
</dbReference>
<evidence type="ECO:0000313" key="4">
    <source>
        <dbReference type="Proteomes" id="UP000260351"/>
    </source>
</evidence>
<keyword evidence="1" id="KW-0472">Membrane</keyword>
<dbReference type="OrthoDB" id="5782056at2"/>
<reference evidence="3 4" key="1">
    <citation type="submission" date="2018-08" db="EMBL/GenBank/DDBJ databases">
        <title>Wenzhouxiangella salilacus sp. nov., a novel bacterium isolated from a saline lake in Xinjiang Province, China.</title>
        <authorList>
            <person name="Han S."/>
        </authorList>
    </citation>
    <scope>NUCLEOTIDE SEQUENCE [LARGE SCALE GENOMIC DNA]</scope>
    <source>
        <strain evidence="3 4">XDB06</strain>
    </source>
</reference>
<keyword evidence="1" id="KW-0812">Transmembrane</keyword>
<feature type="transmembrane region" description="Helical" evidence="1">
    <location>
        <begin position="250"/>
        <end position="271"/>
    </location>
</feature>
<sequence length="272" mass="30242">MRGRAMPLGPQMYLTNLPNRRLIHWAYLGLAIQGGFVLDTVDLLGILWSSLGWILPFMLVVTGLQIAFKARTQGWIGERIVAGGLKKHVHASLHDVILPDGRGGLTQIDHLLLNDQGVWVIETKAFTGRIFGRERDRQWTQRLGRKSFRIGNPLRQNYGHLKAVEAIVGQDMPVLGRVVMAGSASFPKGMPSGVSTGRAFRRELAGSRTGQQLPGDWVRAWRELESQVQSEPEARKAHRRQLEEKHGRDLRPVVGAAMLGTGLLLAAWMVVT</sequence>
<keyword evidence="1" id="KW-1133">Transmembrane helix</keyword>
<feature type="transmembrane region" description="Helical" evidence="1">
    <location>
        <begin position="44"/>
        <end position="68"/>
    </location>
</feature>
<evidence type="ECO:0000256" key="1">
    <source>
        <dbReference type="SAM" id="Phobius"/>
    </source>
</evidence>
<organism evidence="3 4">
    <name type="scientific">Wenzhouxiangella sediminis</name>
    <dbReference type="NCBI Taxonomy" id="1792836"/>
    <lineage>
        <taxon>Bacteria</taxon>
        <taxon>Pseudomonadati</taxon>
        <taxon>Pseudomonadota</taxon>
        <taxon>Gammaproteobacteria</taxon>
        <taxon>Chromatiales</taxon>
        <taxon>Wenzhouxiangellaceae</taxon>
        <taxon>Wenzhouxiangella</taxon>
    </lineage>
</organism>
<dbReference type="EMBL" id="QUZK01000047">
    <property type="protein sequence ID" value="RFF29414.1"/>
    <property type="molecule type" value="Genomic_DNA"/>
</dbReference>
<gene>
    <name evidence="3" type="ORF">DZC52_13290</name>
</gene>